<dbReference type="Proteomes" id="UP000316079">
    <property type="component" value="Unassembled WGS sequence"/>
</dbReference>
<keyword evidence="2" id="KW-1185">Reference proteome</keyword>
<organism evidence="1 2">
    <name type="scientific">Danionella cerebrum</name>
    <dbReference type="NCBI Taxonomy" id="2873325"/>
    <lineage>
        <taxon>Eukaryota</taxon>
        <taxon>Metazoa</taxon>
        <taxon>Chordata</taxon>
        <taxon>Craniata</taxon>
        <taxon>Vertebrata</taxon>
        <taxon>Euteleostomi</taxon>
        <taxon>Actinopterygii</taxon>
        <taxon>Neopterygii</taxon>
        <taxon>Teleostei</taxon>
        <taxon>Ostariophysi</taxon>
        <taxon>Cypriniformes</taxon>
        <taxon>Danionidae</taxon>
        <taxon>Danioninae</taxon>
        <taxon>Danionella</taxon>
    </lineage>
</organism>
<dbReference type="AlphaFoldDB" id="A0A553MKV2"/>
<accession>A0A553MKV2</accession>
<evidence type="ECO:0000313" key="1">
    <source>
        <dbReference type="EMBL" id="TRY53809.1"/>
    </source>
</evidence>
<evidence type="ECO:0000313" key="2">
    <source>
        <dbReference type="Proteomes" id="UP000316079"/>
    </source>
</evidence>
<proteinExistence type="predicted"/>
<reference evidence="1 2" key="1">
    <citation type="journal article" date="2019" name="Sci. Data">
        <title>Hybrid genome assembly and annotation of Danionella translucida.</title>
        <authorList>
            <person name="Kadobianskyi M."/>
            <person name="Schulze L."/>
            <person name="Schuelke M."/>
            <person name="Judkewitz B."/>
        </authorList>
    </citation>
    <scope>NUCLEOTIDE SEQUENCE [LARGE SCALE GENOMIC DNA]</scope>
    <source>
        <strain evidence="1 2">Bolton</strain>
    </source>
</reference>
<gene>
    <name evidence="1" type="ORF">DNTS_002770</name>
</gene>
<comment type="caution">
    <text evidence="1">The sequence shown here is derived from an EMBL/GenBank/DDBJ whole genome shotgun (WGS) entry which is preliminary data.</text>
</comment>
<protein>
    <submittedName>
        <fullName evidence="1">Uncharacterized protein</fullName>
    </submittedName>
</protein>
<dbReference type="OrthoDB" id="6516235at2759"/>
<name>A0A553MKV2_9TELE</name>
<sequence length="108" mass="12162">MGHEPGELNKPQTGEWSMSRDRIWKTMEVVRRVVKETTQKESPLTSLHLFPSDGCSLIQGDVWAAKFQGLGIQVSTLQAKREATVSKDISTALKYRDEIGQQDNTEKT</sequence>
<dbReference type="EMBL" id="SRMA01027433">
    <property type="protein sequence ID" value="TRY53809.1"/>
    <property type="molecule type" value="Genomic_DNA"/>
</dbReference>